<evidence type="ECO:0000256" key="1">
    <source>
        <dbReference type="ARBA" id="ARBA00022603"/>
    </source>
</evidence>
<dbReference type="GO" id="GO:0032259">
    <property type="term" value="P:methylation"/>
    <property type="evidence" value="ECO:0007669"/>
    <property type="project" value="UniProtKB-KW"/>
</dbReference>
<evidence type="ECO:0000256" key="2">
    <source>
        <dbReference type="ARBA" id="ARBA00022679"/>
    </source>
</evidence>
<keyword evidence="3" id="KW-0949">S-adenosyl-L-methionine</keyword>
<dbReference type="InterPro" id="IPR012327">
    <property type="entry name" value="MeTrfase_D12"/>
</dbReference>
<evidence type="ECO:0000313" key="5">
    <source>
        <dbReference type="Proteomes" id="UP000720595"/>
    </source>
</evidence>
<comment type="caution">
    <text evidence="4">The sequence shown here is derived from an EMBL/GenBank/DDBJ whole genome shotgun (WGS) entry which is preliminary data.</text>
</comment>
<dbReference type="SUPFAM" id="SSF53335">
    <property type="entry name" value="S-adenosyl-L-methionine-dependent methyltransferases"/>
    <property type="match status" value="1"/>
</dbReference>
<dbReference type="RefSeq" id="WP_205051297.1">
    <property type="nucleotide sequence ID" value="NZ_JAFBDH010000001.1"/>
</dbReference>
<gene>
    <name evidence="4" type="ORF">JOD41_000314</name>
</gene>
<dbReference type="EMBL" id="JAFBDH010000001">
    <property type="protein sequence ID" value="MBM7549599.1"/>
    <property type="molecule type" value="Genomic_DNA"/>
</dbReference>
<keyword evidence="1 4" id="KW-0489">Methyltransferase</keyword>
<dbReference type="GO" id="GO:0008168">
    <property type="term" value="F:methyltransferase activity"/>
    <property type="evidence" value="ECO:0007669"/>
    <property type="project" value="UniProtKB-KW"/>
</dbReference>
<accession>A0ABS2MHV2</accession>
<dbReference type="Gene3D" id="3.40.50.150">
    <property type="entry name" value="Vaccinia Virus protein VP39"/>
    <property type="match status" value="1"/>
</dbReference>
<reference evidence="4 5" key="1">
    <citation type="submission" date="2021-01" db="EMBL/GenBank/DDBJ databases">
        <title>Genomic Encyclopedia of Type Strains, Phase IV (KMG-IV): sequencing the most valuable type-strain genomes for metagenomic binning, comparative biology and taxonomic classification.</title>
        <authorList>
            <person name="Goeker M."/>
        </authorList>
    </citation>
    <scope>NUCLEOTIDE SEQUENCE [LARGE SCALE GENOMIC DNA]</scope>
    <source>
        <strain evidence="4 5">DSM 21461</strain>
    </source>
</reference>
<keyword evidence="2" id="KW-0808">Transferase</keyword>
<evidence type="ECO:0000313" key="4">
    <source>
        <dbReference type="EMBL" id="MBM7549599.1"/>
    </source>
</evidence>
<dbReference type="Pfam" id="PF02086">
    <property type="entry name" value="MethyltransfD12"/>
    <property type="match status" value="2"/>
</dbReference>
<organism evidence="4 5">
    <name type="scientific">Peptoniphilus gorbachii</name>
    <dbReference type="NCBI Taxonomy" id="411567"/>
    <lineage>
        <taxon>Bacteria</taxon>
        <taxon>Bacillati</taxon>
        <taxon>Bacillota</taxon>
        <taxon>Tissierellia</taxon>
        <taxon>Tissierellales</taxon>
        <taxon>Peptoniphilaceae</taxon>
        <taxon>Peptoniphilus</taxon>
    </lineage>
</organism>
<keyword evidence="5" id="KW-1185">Reference proteome</keyword>
<sequence length="459" mass="53885">MVSNSQNDNNKIRVIQYLGSKLRIIDNINDEIKEIVEEGSVVCDLFSGSGVVSNKLAQNYTVYANDIQEYSKLITKVLLCIDKNKINTLTFKDIVDTSYYKNNLNKLNKIFEEPLKYEKEILENNDYDKFAELNELGVFYDKSELENENIDMAKKIFGRSIEIFDLEKINEIAKTREYYALFSIYYSNGYFSLQQSIEIDSLRYALDNMLKNKEIDQYTYDMLLVCLLHSVSEVVSSVGKNFAQPIKVTNKDGEIKDFAIKRCIKDRKLKIKDYFQPMLENLETLNVYADNNKVFSKDAIKLLDIDEMKDVNLFYLDPPYTIDHYSRFYHILETLVKYDYPKLEKKTYLGKKRIMNGRYRDDRFQSNFSIPSKGLDEFKELIGKIKKLKADIVLSYSDSDQDLDTRKRVVNKEDLISILKDNYSSVEVKSLNHRYRKLSHKTSNRKEINNSEMLIVCRD</sequence>
<dbReference type="InterPro" id="IPR029063">
    <property type="entry name" value="SAM-dependent_MTases_sf"/>
</dbReference>
<evidence type="ECO:0000256" key="3">
    <source>
        <dbReference type="ARBA" id="ARBA00022691"/>
    </source>
</evidence>
<name>A0ABS2MHV2_9FIRM</name>
<proteinExistence type="predicted"/>
<dbReference type="Proteomes" id="UP000720595">
    <property type="component" value="Unassembled WGS sequence"/>
</dbReference>
<protein>
    <submittedName>
        <fullName evidence="4">Adenine-specific DNA methylase</fullName>
    </submittedName>
</protein>